<dbReference type="GO" id="GO:0016740">
    <property type="term" value="F:transferase activity"/>
    <property type="evidence" value="ECO:0007669"/>
    <property type="project" value="UniProtKB-KW"/>
</dbReference>
<reference evidence="5" key="1">
    <citation type="submission" date="2021-07" db="EMBL/GenBank/DDBJ databases">
        <title>Complete genome sequence of Crassaminicella sp. 143-21, isolated from a deep-sea hydrothermal vent.</title>
        <authorList>
            <person name="Li X."/>
        </authorList>
    </citation>
    <scope>NUCLEOTIDE SEQUENCE</scope>
    <source>
        <strain evidence="5">143-21</strain>
    </source>
</reference>
<feature type="domain" description="Glycosyl hydrolase 94 supersandwich" evidence="2">
    <location>
        <begin position="2062"/>
        <end position="2330"/>
    </location>
</feature>
<gene>
    <name evidence="5" type="ORF">KVH43_08015</name>
</gene>
<dbReference type="Pfam" id="PF17167">
    <property type="entry name" value="Glyco_hydro_94"/>
    <property type="match status" value="1"/>
</dbReference>
<dbReference type="EMBL" id="CP078093">
    <property type="protein sequence ID" value="QXM05338.1"/>
    <property type="molecule type" value="Genomic_DNA"/>
</dbReference>
<accession>A0ABX8R8H7</accession>
<keyword evidence="1" id="KW-0472">Membrane</keyword>
<sequence length="2846" mass="327322">MFLKKNYRIESHEKIEMKDVLLNNDELNHHALEIAKSHVISKKRGKIKPLLARLNHNFKIITSIYTGLNAEAKRGNELSPASEWLLDNYYKIEEQVQVIRQSLTKDKALKLPILENGYLKGYPRVYSIALELVSHTDGRLDEALLVNFIKAYQFHKVLAIGEIWAISLMIRLALVEKIRNISEKIYENQEQWKKVERIQGKDQATILEHVKREFENMESFSPSYIEHLFKKLRMEGIESGQVIDTIEKKLMELDTSIHKVIELEHKEQAARKISIGNAIISLNMVSKLDWNDIFESLSRVEEILREDPLNIYQAMDFASRNYYRHEIEKISKMCHASEIKVARKALEYAKNTTDHHGKDKEKHVGYYIADEGRKKLLQALNCKNTNIYFHDYPLSVYLAPIIFITGCISLILASYAYSVSHNIFLSILAGIISLIPASDLAVNCINWIVTYKFEPAFLPKLEYKEGITEDAATIVVIPTLIPNEKILEELLEKLEVYYLGNKDKNIYFAIAGDFKDGEREKEPQDEMIINKALQGVKALNDKYSEDKEIFFYFHRYRQFCEKQKKWMGWERKRGALVELNELLTESKSTSYSIISGDLSHIIGKIKYVITIDADTILPMDSAKKLIGTIAHPLNRGILNKEKGIVEEGYGLIQPRISVDVESASKSTFTRVFAGQGGIDPYTTASSDVYQDLFGEGIFTGKGIYDLSLFHETLRDAIPDNTVLSHDLLEGSYVRVALTTDIELIDGYPSRYSSFMMRLHRWIRGDWQLIRYLFPTIKNRMGKAVNNPLSKLSKWKMLDNLRRSLVSVSLLFLFIFGLIAFPGKSFVWVGFGLFTIFFPCFIESLNNLLNKYYKTTRERTNGNLIYGLRAVCYQALLNFIFLPYHAFMMLDGIVRTLYRVYISKKNLLEWTTAADVEKRLKNDTVSFIKRMKVSIFISIFLWLLVWAILPNHLVYATVIGFVWAVSPVIAYIVSKEAVKKTQLNDEDAAILRRLARKTWSYYEDFAGELDNYLPPDNYQEDPPNGIAHRTSPTNIGFLLLATLSARDFGYISTTKMVERIERTLSTIERLETWKGHLYNWYDTKTLEVLRPFFVSTVDSGNLIGYMITLKEGLLEYIKRPILDKNILLGIKDTLSLTKEASYIENISLILEKEQLTLKDWKQLFNDFENMDKSSYWHKKLYNMIDDFKKEIDLFFVATKVNEKGYEKLKEKLEAINGAVSLIELNSIYKEILEDINKISKKNSQGALIALKNRIFTANEYIEEKIGQIKNLITRIERIIEATDFTELYDTKQNLFSIGYNVKEENLVNSYYDLLASEARLTSYIAIARKEVPKKHWAKLGRALSVVDGYRGLVSWTGTMFEYFMPPLIMKSYQNTLLDETYGTVIKAQKKYGQKRNVPWGTSESGYYAFDINLNYQYKAFGVPDLGLKRGLIHDMVISPYSTLLALPFDDKEAMKNIKRLIADGVEGDYGFYEAIDYTPERLPFGKKKGIIKSFMAHHQGMGFLALNNYLNENIMQKRFHGDPVMKSAEVLLQEKTPIRVIITKQYKEPIEPLEAPKKEEIYVVRKYRDLDSIIPRCHILSNGRYSIMITDGGSGYSKKENIQITRWREDRLTERYGSYIFLKNLNTNKVYTSAFDPMNVESDGYEVIFSLDKAEFMRTDDNIDTHTEIVVSSEDDAEIRKVTLTNHGNEVVVMELTSYFEIVLASQAADMAHPAFSNLFIRTEPILSYDSIIASRRPRLEEKNTVWMCHTMIVDGETVGNLEYETNRGNFIGRGRHIGNPFALSNSLTNTTGPVLDPIMSLRRKVKIDPGKSVVVSFITSIISSREEAIDMARKYHDLSSINRAFNLAYTRSIIETSYLNLKAEEIEVYQDMIPHILYLSPHRRKYEEILRQNKKGQSGLWAYGISGDIPIVLVSISRKEDIHIVHEALKAHEYWKIKGLSVDLIIFNEDKSSYLQPLQELLNETVFSKYGHDIMNKSGGIYIRNANIMPEEDRNLLYTVARIVLKGEKGSIRQQIEMNDKAINAFKEKDFKGENVSYTSYDEPLSVDYFNGYGGFSKDGMEYIIRLKEGCNTPAPWMNVIANENFGFQITENGSGFTWAENSRENKLTPWSNDPITDPPSEVIYIRDEDCGKYWSITPLPIREKESYTIRHGIGYSTFTHNSNGIVQKLNVFVPKSESVKISFIKLKNNSNTKKSLSSVYYIRPVLGVSDQITQQYITTQMDEKREVLLIKNKYNTDFPESCAFIASSEKILTYTGDREEFVGKREDLSNPKALRRENLSNSVGAGFDPCAAIQIFIELSPGEEKEFVFLLGHAKNIEKLDKIIESYKEVKSCKNALNEVKSYWKEILGTIKVKTPDKSMDLLINYWLMYQTIACRLWARSAFYQSGGAYGFRDQLQDAMNAMPVMPEALRKQILLHCAHQFVEGDVQHWWHPGAGEKGIRTKFSDDLLWLPLAIAEYVEYTGDTTILYEQVHFLEDNLLNEEEDERYGIPKISEEKASVYEHCIRAIERGLRVGEHGIPLMGSGDWNDGMNTVGNKGKGESIWLGWFLYDILNKFSNICEKMKEPDRARRYLEASKDIAKSIEENAWDGEWYRRAYFDDGRPLGSIENTECMIDSLAQSWAVISRGGREERKKIAMNSAERHLVKREEGMILLFTPPFDESDLNPGYIKGYVPGVRENGGQYTHAATWVINAFAMMGDGDKAWELYNMINPINHTRTPIECATYKVEPYVMAADVYAVNPHTGRGGWTWYTGAAGWMYRVGLEYILGVKKKGDILYINPCIPKEWKEYTIKYKYKATDYHIIVKNPKGVNMHIDKIIIDGAINKEKNIPLVDDKAIHKVEVILG</sequence>
<evidence type="ECO:0000259" key="2">
    <source>
        <dbReference type="Pfam" id="PF06165"/>
    </source>
</evidence>
<dbReference type="RefSeq" id="WP_218282037.1">
    <property type="nucleotide sequence ID" value="NZ_CP078093.1"/>
</dbReference>
<feature type="transmembrane region" description="Helical" evidence="1">
    <location>
        <begin position="865"/>
        <end position="886"/>
    </location>
</feature>
<dbReference type="Pfam" id="PF10091">
    <property type="entry name" value="Glycoamylase"/>
    <property type="match status" value="1"/>
</dbReference>
<dbReference type="InterPro" id="IPR019282">
    <property type="entry name" value="Glycoamylase-like_cons_dom"/>
</dbReference>
<feature type="transmembrane region" description="Helical" evidence="1">
    <location>
        <begin position="800"/>
        <end position="819"/>
    </location>
</feature>
<dbReference type="InterPro" id="IPR037820">
    <property type="entry name" value="GH94N_NdvB"/>
</dbReference>
<evidence type="ECO:0000313" key="6">
    <source>
        <dbReference type="Proteomes" id="UP000886818"/>
    </source>
</evidence>
<dbReference type="PANTHER" id="PTHR37469:SF2">
    <property type="entry name" value="CELLOBIONIC ACID PHOSPHORYLASE"/>
    <property type="match status" value="1"/>
</dbReference>
<evidence type="ECO:0000313" key="5">
    <source>
        <dbReference type="EMBL" id="QXM05338.1"/>
    </source>
</evidence>
<feature type="transmembrane region" description="Helical" evidence="1">
    <location>
        <begin position="952"/>
        <end position="972"/>
    </location>
</feature>
<keyword evidence="1" id="KW-0812">Transmembrane</keyword>
<organism evidence="5 6">
    <name type="scientific">Crassaminicella indica</name>
    <dbReference type="NCBI Taxonomy" id="2855394"/>
    <lineage>
        <taxon>Bacteria</taxon>
        <taxon>Bacillati</taxon>
        <taxon>Bacillota</taxon>
        <taxon>Clostridia</taxon>
        <taxon>Eubacteriales</taxon>
        <taxon>Clostridiaceae</taxon>
        <taxon>Crassaminicella</taxon>
    </lineage>
</organism>
<name>A0ABX8R8H7_9CLOT</name>
<dbReference type="InterPro" id="IPR052047">
    <property type="entry name" value="GH94_Enzymes"/>
</dbReference>
<feature type="transmembrane region" description="Helical" evidence="1">
    <location>
        <begin position="396"/>
        <end position="417"/>
    </location>
</feature>
<keyword evidence="5" id="KW-0808">Transferase</keyword>
<dbReference type="InterPro" id="IPR010383">
    <property type="entry name" value="Glyco_hydrolase_94_b-supersand"/>
</dbReference>
<protein>
    <submittedName>
        <fullName evidence="5">Glycosyl transferase</fullName>
    </submittedName>
</protein>
<keyword evidence="1" id="KW-1133">Transmembrane helix</keyword>
<feature type="domain" description="Glycosyl hydrolase 94 supersandwich" evidence="2">
    <location>
        <begin position="1561"/>
        <end position="1837"/>
    </location>
</feature>
<dbReference type="InterPro" id="IPR033432">
    <property type="entry name" value="GH94_catalytic"/>
</dbReference>
<feature type="transmembrane region" description="Helical" evidence="1">
    <location>
        <begin position="423"/>
        <end position="449"/>
    </location>
</feature>
<keyword evidence="6" id="KW-1185">Reference proteome</keyword>
<evidence type="ECO:0000259" key="3">
    <source>
        <dbReference type="Pfam" id="PF10091"/>
    </source>
</evidence>
<feature type="domain" description="Glycoamylase-like" evidence="3">
    <location>
        <begin position="1309"/>
        <end position="1519"/>
    </location>
</feature>
<feature type="transmembrane region" description="Helical" evidence="1">
    <location>
        <begin position="926"/>
        <end position="945"/>
    </location>
</feature>
<dbReference type="CDD" id="cd11756">
    <property type="entry name" value="GH94N_ChvB_NdvB_1_like"/>
    <property type="match status" value="1"/>
</dbReference>
<dbReference type="InterPro" id="IPR037824">
    <property type="entry name" value="GH94N_2_NdvB"/>
</dbReference>
<evidence type="ECO:0000259" key="4">
    <source>
        <dbReference type="Pfam" id="PF17167"/>
    </source>
</evidence>
<proteinExistence type="predicted"/>
<evidence type="ECO:0000256" key="1">
    <source>
        <dbReference type="SAM" id="Phobius"/>
    </source>
</evidence>
<dbReference type="CDD" id="cd11753">
    <property type="entry name" value="GH94N_ChvB_NdvB_2_like"/>
    <property type="match status" value="1"/>
</dbReference>
<dbReference type="Pfam" id="PF06165">
    <property type="entry name" value="GH94_b-supersand"/>
    <property type="match status" value="2"/>
</dbReference>
<dbReference type="SMART" id="SM01068">
    <property type="entry name" value="CBM_X"/>
    <property type="match status" value="2"/>
</dbReference>
<feature type="transmembrane region" description="Helical" evidence="1">
    <location>
        <begin position="825"/>
        <end position="844"/>
    </location>
</feature>
<feature type="domain" description="Glycosyl hydrolase 94 catalytic" evidence="4">
    <location>
        <begin position="2344"/>
        <end position="2769"/>
    </location>
</feature>
<dbReference type="PANTHER" id="PTHR37469">
    <property type="entry name" value="CELLOBIONIC ACID PHOSPHORYLASE-RELATED"/>
    <property type="match status" value="1"/>
</dbReference>
<dbReference type="Proteomes" id="UP000886818">
    <property type="component" value="Chromosome"/>
</dbReference>